<dbReference type="GO" id="GO:0046872">
    <property type="term" value="F:metal ion binding"/>
    <property type="evidence" value="ECO:0007669"/>
    <property type="project" value="UniProtKB-KW"/>
</dbReference>
<dbReference type="InterPro" id="IPR000175">
    <property type="entry name" value="Na/ntran_symport"/>
</dbReference>
<evidence type="ECO:0000256" key="9">
    <source>
        <dbReference type="SAM" id="MobiDB-lite"/>
    </source>
</evidence>
<name>A0A4E0RD03_FASHE</name>
<keyword evidence="8" id="KW-0769">Symport</keyword>
<evidence type="ECO:0000256" key="5">
    <source>
        <dbReference type="ARBA" id="ARBA00023136"/>
    </source>
</evidence>
<feature type="transmembrane region" description="Helical" evidence="10">
    <location>
        <begin position="488"/>
        <end position="510"/>
    </location>
</feature>
<feature type="disulfide bond" evidence="7">
    <location>
        <begin position="299"/>
        <end position="308"/>
    </location>
</feature>
<feature type="binding site" evidence="6">
    <location>
        <position position="494"/>
    </location>
    <ligand>
        <name>Na(+)</name>
        <dbReference type="ChEBI" id="CHEBI:29101"/>
        <label>1</label>
    </ligand>
</feature>
<evidence type="ECO:0000313" key="12">
    <source>
        <dbReference type="Proteomes" id="UP000230066"/>
    </source>
</evidence>
<feature type="transmembrane region" description="Helical" evidence="10">
    <location>
        <begin position="547"/>
        <end position="576"/>
    </location>
</feature>
<dbReference type="GO" id="GO:0006865">
    <property type="term" value="P:amino acid transport"/>
    <property type="evidence" value="ECO:0007669"/>
    <property type="project" value="TreeGrafter"/>
</dbReference>
<keyword evidence="4 10" id="KW-1133">Transmembrane helix</keyword>
<reference evidence="11" key="1">
    <citation type="submission" date="2019-03" db="EMBL/GenBank/DDBJ databases">
        <title>Improved annotation for the trematode Fasciola hepatica.</title>
        <authorList>
            <person name="Choi Y.-J."/>
            <person name="Martin J."/>
            <person name="Mitreva M."/>
        </authorList>
    </citation>
    <scope>NUCLEOTIDE SEQUENCE [LARGE SCALE GENOMIC DNA]</scope>
</reference>
<dbReference type="GO" id="GO:0005335">
    <property type="term" value="F:serotonin:sodium:chloride symporter activity"/>
    <property type="evidence" value="ECO:0007669"/>
    <property type="project" value="TreeGrafter"/>
</dbReference>
<feature type="binding site" evidence="6">
    <location>
        <position position="563"/>
    </location>
    <ligand>
        <name>Na(+)</name>
        <dbReference type="ChEBI" id="CHEBI:29101"/>
        <label>1</label>
    </ligand>
</feature>
<feature type="binding site" evidence="6">
    <location>
        <position position="200"/>
    </location>
    <ligand>
        <name>Na(+)</name>
        <dbReference type="ChEBI" id="CHEBI:29101"/>
        <label>1</label>
    </ligand>
</feature>
<evidence type="ECO:0000313" key="11">
    <source>
        <dbReference type="EMBL" id="THD25346.1"/>
    </source>
</evidence>
<evidence type="ECO:0000256" key="8">
    <source>
        <dbReference type="RuleBase" id="RU003732"/>
    </source>
</evidence>
<feature type="transmembrane region" description="Helical" evidence="10">
    <location>
        <begin position="406"/>
        <end position="426"/>
    </location>
</feature>
<gene>
    <name evidence="11" type="ORF">D915_003775</name>
</gene>
<feature type="binding site" evidence="6">
    <location>
        <position position="196"/>
    </location>
    <ligand>
        <name>Na(+)</name>
        <dbReference type="ChEBI" id="CHEBI:29101"/>
        <label>1</label>
    </ligand>
</feature>
<dbReference type="GO" id="GO:0005886">
    <property type="term" value="C:plasma membrane"/>
    <property type="evidence" value="ECO:0007669"/>
    <property type="project" value="TreeGrafter"/>
</dbReference>
<dbReference type="PROSITE" id="PS00610">
    <property type="entry name" value="NA_NEUROTRAN_SYMP_1"/>
    <property type="match status" value="1"/>
</dbReference>
<feature type="transmembrane region" description="Helical" evidence="10">
    <location>
        <begin position="588"/>
        <end position="613"/>
    </location>
</feature>
<dbReference type="Pfam" id="PF00209">
    <property type="entry name" value="SNF"/>
    <property type="match status" value="1"/>
</dbReference>
<feature type="binding site" evidence="6">
    <location>
        <position position="462"/>
    </location>
    <ligand>
        <name>Na(+)</name>
        <dbReference type="ChEBI" id="CHEBI:29101"/>
        <label>1</label>
    </ligand>
</feature>
<keyword evidence="6" id="KW-0915">Sodium</keyword>
<feature type="transmembrane region" description="Helical" evidence="10">
    <location>
        <begin position="619"/>
        <end position="640"/>
    </location>
</feature>
<dbReference type="SUPFAM" id="SSF161070">
    <property type="entry name" value="SNF-like"/>
    <property type="match status" value="1"/>
</dbReference>
<feature type="binding site" evidence="6">
    <location>
        <position position="193"/>
    </location>
    <ligand>
        <name>Na(+)</name>
        <dbReference type="ChEBI" id="CHEBI:29101"/>
        <label>1</label>
    </ligand>
</feature>
<evidence type="ECO:0000256" key="6">
    <source>
        <dbReference type="PIRSR" id="PIRSR600175-1"/>
    </source>
</evidence>
<dbReference type="NCBIfam" id="NF037979">
    <property type="entry name" value="Na_transp"/>
    <property type="match status" value="1"/>
</dbReference>
<keyword evidence="2 8" id="KW-0813">Transport</keyword>
<dbReference type="CDD" id="cd11497">
    <property type="entry name" value="SLC6sbd_SERT-like"/>
    <property type="match status" value="1"/>
</dbReference>
<feature type="binding site" evidence="6">
    <location>
        <position position="562"/>
    </location>
    <ligand>
        <name>Na(+)</name>
        <dbReference type="ChEBI" id="CHEBI:29101"/>
        <label>1</label>
    </ligand>
</feature>
<dbReference type="AlphaFoldDB" id="A0A4E0RD03"/>
<dbReference type="PRINTS" id="PR00176">
    <property type="entry name" value="NANEUSMPORT"/>
</dbReference>
<dbReference type="PANTHER" id="PTHR11616:SF279">
    <property type="entry name" value="SODIUM-DEPENDENT SEROTONIN TRANSPORTER"/>
    <property type="match status" value="1"/>
</dbReference>
<feature type="binding site" evidence="6">
    <location>
        <position position="559"/>
    </location>
    <ligand>
        <name>Na(+)</name>
        <dbReference type="ChEBI" id="CHEBI:29101"/>
        <label>1</label>
    </ligand>
</feature>
<evidence type="ECO:0000256" key="2">
    <source>
        <dbReference type="ARBA" id="ARBA00022448"/>
    </source>
</evidence>
<sequence length="778" mass="86247">MLPNTSLPYMGNKNGTGAPKTLHYALDPDEISRAAYGLNQATVMHPSTDACVISAPNYPSSVSQAIAHSTSMPPVAGHFQGSAAPGIRSDLYPYPSHPDMCVPLPNYNAACAIRHFGMEQESAPKKINVTESNSDQIRPDQLLTVEGADKLDPMNGGGPPEGASDPTVPVNVSKGKTRETWDTKVDFLLAVIGFAVDLGNIWRFPFICYRNGGGAFLIPYLVMYIFGGLPLFYLELALGQFQRSGCLTVWKRICPMFSGVGFGICVISSYTAWYYNTIMAWALFYMFDAMKPHVPWSGCGNWWNTNSCVTVHERLLNYSVLDDAADGLSDVLSNLTLLATIRRSQLNRTAYSSTEEYFYRRVLQIQYATGYDNIGPVRWEIALCLIVIFTIVYFSLWKGVKSSGKAVWVTATVPYVILSILLVRGLTLEGSLTGIKYYLTPDFASLLKISVWSDAASQIFFSLGPGFGVLLALSSYNKFHNNCYRDAMVTSFINCATSFVSGFVVFSVLGHMCFRMGKTMEEAANEGPGLVFVAYPEAIATLKGSTFWAIIFMLMLITLGLDSTFGGLEAIITGILDRIPQLRRRRELFVLGIIIYCFVGALATTTCGGYLILNLLDRHGAPISILFIVFCECVALCWFYGTKRFCNDIKLMLGFTPGKFWQICWTFISPLFLLGIFIANLVSYEFPPVTVLGATYTPPTWVIVTAWLIVFSSVIFIPTMMIVQFLTAKGSCRDRLRYLITPEDRPTYSDQRILAVEPNESALDNPIRLADEELQEKI</sequence>
<dbReference type="InterPro" id="IPR037272">
    <property type="entry name" value="SNS_sf"/>
</dbReference>
<organism evidence="11 12">
    <name type="scientific">Fasciola hepatica</name>
    <name type="common">Liver fluke</name>
    <dbReference type="NCBI Taxonomy" id="6192"/>
    <lineage>
        <taxon>Eukaryota</taxon>
        <taxon>Metazoa</taxon>
        <taxon>Spiralia</taxon>
        <taxon>Lophotrochozoa</taxon>
        <taxon>Platyhelminthes</taxon>
        <taxon>Trematoda</taxon>
        <taxon>Digenea</taxon>
        <taxon>Plagiorchiida</taxon>
        <taxon>Echinostomata</taxon>
        <taxon>Echinostomatoidea</taxon>
        <taxon>Fasciolidae</taxon>
        <taxon>Fasciola</taxon>
    </lineage>
</organism>
<feature type="transmembrane region" description="Helical" evidence="10">
    <location>
        <begin position="259"/>
        <end position="287"/>
    </location>
</feature>
<dbReference type="EMBL" id="JXXN02001180">
    <property type="protein sequence ID" value="THD25346.1"/>
    <property type="molecule type" value="Genomic_DNA"/>
</dbReference>
<keyword evidence="7" id="KW-1015">Disulfide bond</keyword>
<dbReference type="GO" id="GO:0043005">
    <property type="term" value="C:neuron projection"/>
    <property type="evidence" value="ECO:0007669"/>
    <property type="project" value="TreeGrafter"/>
</dbReference>
<proteinExistence type="inferred from homology"/>
<comment type="similarity">
    <text evidence="8">Belongs to the sodium:neurotransmitter symporter (SNF) (TC 2.A.22) family.</text>
</comment>
<feature type="transmembrane region" description="Helical" evidence="10">
    <location>
        <begin position="701"/>
        <end position="727"/>
    </location>
</feature>
<accession>A0A4E0RD03</accession>
<feature type="binding site" evidence="6">
    <location>
        <position position="195"/>
    </location>
    <ligand>
        <name>Na(+)</name>
        <dbReference type="ChEBI" id="CHEBI:29101"/>
        <label>1</label>
    </ligand>
</feature>
<dbReference type="PANTHER" id="PTHR11616">
    <property type="entry name" value="SODIUM/CHLORIDE DEPENDENT TRANSPORTER"/>
    <property type="match status" value="1"/>
</dbReference>
<dbReference type="GO" id="GO:0098793">
    <property type="term" value="C:presynapse"/>
    <property type="evidence" value="ECO:0007669"/>
    <property type="project" value="GOC"/>
</dbReference>
<dbReference type="PROSITE" id="PS50267">
    <property type="entry name" value="NA_NEUROTRAN_SYMP_3"/>
    <property type="match status" value="1"/>
</dbReference>
<feature type="transmembrane region" description="Helical" evidence="10">
    <location>
        <begin position="185"/>
        <end position="204"/>
    </location>
</feature>
<feature type="transmembrane region" description="Helical" evidence="10">
    <location>
        <begin position="216"/>
        <end position="238"/>
    </location>
</feature>
<keyword evidence="5 10" id="KW-0472">Membrane</keyword>
<evidence type="ECO:0000256" key="4">
    <source>
        <dbReference type="ARBA" id="ARBA00022989"/>
    </source>
</evidence>
<feature type="transmembrane region" description="Helical" evidence="10">
    <location>
        <begin position="660"/>
        <end position="681"/>
    </location>
</feature>
<evidence type="ECO:0000256" key="1">
    <source>
        <dbReference type="ARBA" id="ARBA00004141"/>
    </source>
</evidence>
<feature type="transmembrane region" description="Helical" evidence="10">
    <location>
        <begin position="377"/>
        <end position="394"/>
    </location>
</feature>
<feature type="transmembrane region" description="Helical" evidence="10">
    <location>
        <begin position="455"/>
        <end position="476"/>
    </location>
</feature>
<evidence type="ECO:0000256" key="7">
    <source>
        <dbReference type="PIRSR" id="PIRSR600175-2"/>
    </source>
</evidence>
<dbReference type="GO" id="GO:0051378">
    <property type="term" value="F:serotonin binding"/>
    <property type="evidence" value="ECO:0007669"/>
    <property type="project" value="TreeGrafter"/>
</dbReference>
<evidence type="ECO:0000256" key="10">
    <source>
        <dbReference type="SAM" id="Phobius"/>
    </source>
</evidence>
<keyword evidence="12" id="KW-1185">Reference proteome</keyword>
<protein>
    <recommendedName>
        <fullName evidence="8">Transporter</fullName>
    </recommendedName>
</protein>
<keyword evidence="6" id="KW-0479">Metal-binding</keyword>
<comment type="subcellular location">
    <subcellularLocation>
        <location evidence="1">Membrane</location>
        <topology evidence="1">Multi-pass membrane protein</topology>
    </subcellularLocation>
</comment>
<dbReference type="Proteomes" id="UP000230066">
    <property type="component" value="Unassembled WGS sequence"/>
</dbReference>
<keyword evidence="3 8" id="KW-0812">Transmembrane</keyword>
<evidence type="ECO:0000256" key="3">
    <source>
        <dbReference type="ARBA" id="ARBA00022692"/>
    </source>
</evidence>
<feature type="region of interest" description="Disordered" evidence="9">
    <location>
        <begin position="152"/>
        <end position="171"/>
    </location>
</feature>
<comment type="caution">
    <text evidence="11">The sequence shown here is derived from an EMBL/GenBank/DDBJ whole genome shotgun (WGS) entry which is preliminary data.</text>
</comment>